<evidence type="ECO:0000313" key="2">
    <source>
        <dbReference type="Ensembl" id="ENSJHYP00000000326.1"/>
    </source>
</evidence>
<dbReference type="SUPFAM" id="SSF48097">
    <property type="entry name" value="Regulator of G-protein signaling, RGS"/>
    <property type="match status" value="1"/>
</dbReference>
<evidence type="ECO:0000313" key="3">
    <source>
        <dbReference type="Proteomes" id="UP000694408"/>
    </source>
</evidence>
<dbReference type="InterPro" id="IPR016137">
    <property type="entry name" value="RGS"/>
</dbReference>
<name>A0A8C5I862_JUNHY</name>
<dbReference type="Proteomes" id="UP000694408">
    <property type="component" value="Unplaced"/>
</dbReference>
<dbReference type="FunFam" id="1.10.167.10:FF:000001">
    <property type="entry name" value="Putative regulator of g-protein signaling 12"/>
    <property type="match status" value="1"/>
</dbReference>
<keyword evidence="3" id="KW-1185">Reference proteome</keyword>
<dbReference type="AlphaFoldDB" id="A0A8C5I862"/>
<accession>A0A8C5I862</accession>
<dbReference type="Pfam" id="PF00615">
    <property type="entry name" value="RGS"/>
    <property type="match status" value="1"/>
</dbReference>
<dbReference type="PANTHER" id="PTHR10845:SF32">
    <property type="entry name" value="REGULATOR OF G-PROTEIN SIGNALING 13"/>
    <property type="match status" value="1"/>
</dbReference>
<evidence type="ECO:0000259" key="1">
    <source>
        <dbReference type="PROSITE" id="PS50132"/>
    </source>
</evidence>
<dbReference type="Ensembl" id="ENSJHYT00000000434.1">
    <property type="protein sequence ID" value="ENSJHYP00000000326.1"/>
    <property type="gene ID" value="ENSJHYG00000000317.1"/>
</dbReference>
<organism evidence="2 3">
    <name type="scientific">Junco hyemalis</name>
    <name type="common">Dark-eyed junco</name>
    <dbReference type="NCBI Taxonomy" id="40217"/>
    <lineage>
        <taxon>Eukaryota</taxon>
        <taxon>Metazoa</taxon>
        <taxon>Chordata</taxon>
        <taxon>Craniata</taxon>
        <taxon>Vertebrata</taxon>
        <taxon>Euteleostomi</taxon>
        <taxon>Archelosauria</taxon>
        <taxon>Archosauria</taxon>
        <taxon>Dinosauria</taxon>
        <taxon>Saurischia</taxon>
        <taxon>Theropoda</taxon>
        <taxon>Coelurosauria</taxon>
        <taxon>Aves</taxon>
        <taxon>Neognathae</taxon>
        <taxon>Neoaves</taxon>
        <taxon>Telluraves</taxon>
        <taxon>Australaves</taxon>
        <taxon>Passeriformes</taxon>
        <taxon>Passerellidae</taxon>
        <taxon>Junco</taxon>
    </lineage>
</organism>
<proteinExistence type="predicted"/>
<dbReference type="Gene3D" id="1.10.167.10">
    <property type="entry name" value="Regulator of G-protein Signalling 4, domain 2"/>
    <property type="match status" value="1"/>
</dbReference>
<dbReference type="Gene3D" id="1.10.196.10">
    <property type="match status" value="1"/>
</dbReference>
<dbReference type="PRINTS" id="PR01301">
    <property type="entry name" value="RGSPROTEIN"/>
</dbReference>
<reference evidence="2" key="2">
    <citation type="submission" date="2025-09" db="UniProtKB">
        <authorList>
            <consortium name="Ensembl"/>
        </authorList>
    </citation>
    <scope>IDENTIFICATION</scope>
</reference>
<reference evidence="2" key="1">
    <citation type="submission" date="2025-08" db="UniProtKB">
        <authorList>
            <consortium name="Ensembl"/>
        </authorList>
    </citation>
    <scope>IDENTIFICATION</scope>
</reference>
<dbReference type="PANTHER" id="PTHR10845">
    <property type="entry name" value="REGULATOR OF G PROTEIN SIGNALING"/>
    <property type="match status" value="1"/>
</dbReference>
<dbReference type="PROSITE" id="PS50132">
    <property type="entry name" value="RGS"/>
    <property type="match status" value="1"/>
</dbReference>
<sequence length="155" mass="18431">VIRFLYFEPRVSLKEVLQWSQSFENLVTSKYVPIICKTYKTEHSDENAEFWLVCEAYKKIKSQRKRISMARKLFTSYIQPQAPKEVTTRSQALYFTEMKPIVRNVQEPTQSCFDGEQGILYRHMERDSYPLLPESQFYQKLKHSLQTNGNNSMEN</sequence>
<dbReference type="InterPro" id="IPR044926">
    <property type="entry name" value="RGS_subdomain_2"/>
</dbReference>
<dbReference type="InterPro" id="IPR036305">
    <property type="entry name" value="RGS_sf"/>
</dbReference>
<dbReference type="SMART" id="SM00315">
    <property type="entry name" value="RGS"/>
    <property type="match status" value="1"/>
</dbReference>
<dbReference type="InterPro" id="IPR024066">
    <property type="entry name" value="RGS_subdom1/3"/>
</dbReference>
<dbReference type="OMA" id="EYIQPQA"/>
<feature type="domain" description="RGS" evidence="1">
    <location>
        <begin position="40"/>
        <end position="142"/>
    </location>
</feature>
<protein>
    <submittedName>
        <fullName evidence="2">Regulator of G protein signaling 13</fullName>
    </submittedName>
</protein>